<dbReference type="EMBL" id="BOSE01000013">
    <property type="protein sequence ID" value="GIP19277.1"/>
    <property type="molecule type" value="Genomic_DNA"/>
</dbReference>
<organism evidence="1 2">
    <name type="scientific">Paenibacillus montaniterrae</name>
    <dbReference type="NCBI Taxonomy" id="429341"/>
    <lineage>
        <taxon>Bacteria</taxon>
        <taxon>Bacillati</taxon>
        <taxon>Bacillota</taxon>
        <taxon>Bacilli</taxon>
        <taxon>Bacillales</taxon>
        <taxon>Paenibacillaceae</taxon>
        <taxon>Paenibacillus</taxon>
    </lineage>
</organism>
<gene>
    <name evidence="1" type="ORF">J40TS1_49190</name>
</gene>
<evidence type="ECO:0000313" key="1">
    <source>
        <dbReference type="EMBL" id="GIP19277.1"/>
    </source>
</evidence>
<name>A0A919YRC4_9BACL</name>
<proteinExistence type="predicted"/>
<reference evidence="1" key="1">
    <citation type="submission" date="2021-03" db="EMBL/GenBank/DDBJ databases">
        <title>Antimicrobial resistance genes in bacteria isolated from Japanese honey, and their potential for conferring macrolide and lincosamide resistance in the American foulbrood pathogen Paenibacillus larvae.</title>
        <authorList>
            <person name="Okamoto M."/>
            <person name="Kumagai M."/>
            <person name="Kanamori H."/>
            <person name="Takamatsu D."/>
        </authorList>
    </citation>
    <scope>NUCLEOTIDE SEQUENCE</scope>
    <source>
        <strain evidence="1">J40TS1</strain>
    </source>
</reference>
<comment type="caution">
    <text evidence="1">The sequence shown here is derived from an EMBL/GenBank/DDBJ whole genome shotgun (WGS) entry which is preliminary data.</text>
</comment>
<dbReference type="Gene3D" id="3.20.20.80">
    <property type="entry name" value="Glycosidases"/>
    <property type="match status" value="1"/>
</dbReference>
<evidence type="ECO:0000313" key="2">
    <source>
        <dbReference type="Proteomes" id="UP000683139"/>
    </source>
</evidence>
<protein>
    <submittedName>
        <fullName evidence="1">Uncharacterized protein</fullName>
    </submittedName>
</protein>
<dbReference type="AlphaFoldDB" id="A0A919YRC4"/>
<sequence length="75" mass="8555">MMRTGIEIIRNYSKSFVLWNMALDENNGPFVPGFGTSTCRGLLKVEQQSKQFQYTLDYYALAHFQQMRAAQGGKA</sequence>
<dbReference type="Proteomes" id="UP000683139">
    <property type="component" value="Unassembled WGS sequence"/>
</dbReference>
<keyword evidence="2" id="KW-1185">Reference proteome</keyword>
<accession>A0A919YRC4</accession>